<sequence>MILAYDYNVLVGSIQLSKDRYFGLEITSCWLNSLYCE</sequence>
<evidence type="ECO:0000313" key="1">
    <source>
        <dbReference type="EMBL" id="ACX91723.1"/>
    </source>
</evidence>
<gene>
    <name evidence="1" type="ordered locus">Ssol_1492</name>
</gene>
<dbReference type="HOGENOM" id="CLU_3338666_0_0_2"/>
<proteinExistence type="predicted"/>
<reference evidence="1" key="1">
    <citation type="submission" date="2009-10" db="EMBL/GenBank/DDBJ databases">
        <title>Complete sequence of Sulfolobus solfataricus 98/2.</title>
        <authorList>
            <consortium name="US DOE Joint Genome Institute"/>
            <person name="Lucas S."/>
            <person name="Copeland A."/>
            <person name="Lapidus A."/>
            <person name="Glavina del Rio T."/>
            <person name="Tice H."/>
            <person name="Bruce D."/>
            <person name="Goodwin L."/>
            <person name="Pitluck S."/>
            <person name="Munk A.C."/>
            <person name="Brettin T."/>
            <person name="Detter J.C."/>
            <person name="Han C."/>
            <person name="Tapia R."/>
            <person name="Larimer F."/>
            <person name="Land M."/>
            <person name="Hauser L."/>
            <person name="Kyrpides N."/>
            <person name="Ovchinnikova G."/>
            <person name="Mead D."/>
        </authorList>
    </citation>
    <scope>NUCLEOTIDE SEQUENCE [LARGE SCALE GENOMIC DNA]</scope>
    <source>
        <strain evidence="1">98/2</strain>
    </source>
</reference>
<dbReference type="AlphaFoldDB" id="D0KSK4"/>
<dbReference type="EMBL" id="CP001800">
    <property type="protein sequence ID" value="ACX91723.1"/>
    <property type="molecule type" value="Genomic_DNA"/>
</dbReference>
<name>D0KSK4_SACS9</name>
<dbReference type="KEGG" id="sol:Ssol_1492"/>
<protein>
    <submittedName>
        <fullName evidence="1">Uncharacterized protein</fullName>
    </submittedName>
</protein>
<accession>D0KSK4</accession>
<organism evidence="1">
    <name type="scientific">Saccharolobus solfataricus (strain 98/2)</name>
    <name type="common">Sulfolobus solfataricus</name>
    <dbReference type="NCBI Taxonomy" id="555311"/>
    <lineage>
        <taxon>Archaea</taxon>
        <taxon>Thermoproteota</taxon>
        <taxon>Thermoprotei</taxon>
        <taxon>Sulfolobales</taxon>
        <taxon>Sulfolobaceae</taxon>
        <taxon>Saccharolobus</taxon>
    </lineage>
</organism>